<dbReference type="EMBL" id="FR824154">
    <property type="protein sequence ID" value="CCA21002.1"/>
    <property type="molecule type" value="Genomic_DNA"/>
</dbReference>
<feature type="domain" description="Reverse transcriptase Ty1/copia-type" evidence="2">
    <location>
        <begin position="528"/>
        <end position="761"/>
    </location>
</feature>
<proteinExistence type="predicted"/>
<dbReference type="GO" id="GO:0003676">
    <property type="term" value="F:nucleic acid binding"/>
    <property type="evidence" value="ECO:0007669"/>
    <property type="project" value="InterPro"/>
</dbReference>
<dbReference type="HOGENOM" id="CLU_001650_21_1_1"/>
<dbReference type="PANTHER" id="PTHR11439:SF491">
    <property type="entry name" value="INTEGRASE CATALYTIC DOMAIN-CONTAINING PROTEIN"/>
    <property type="match status" value="1"/>
</dbReference>
<dbReference type="InterPro" id="IPR012337">
    <property type="entry name" value="RNaseH-like_sf"/>
</dbReference>
<evidence type="ECO:0000259" key="2">
    <source>
        <dbReference type="Pfam" id="PF07727"/>
    </source>
</evidence>
<dbReference type="InterPro" id="IPR013103">
    <property type="entry name" value="RVT_2"/>
</dbReference>
<reference evidence="3" key="1">
    <citation type="journal article" date="2011" name="PLoS Biol.">
        <title>Gene gain and loss during evolution of obligate parasitism in the white rust pathogen of Arabidopsis thaliana.</title>
        <authorList>
            <person name="Kemen E."/>
            <person name="Gardiner A."/>
            <person name="Schultz-Larsen T."/>
            <person name="Kemen A.C."/>
            <person name="Balmuth A.L."/>
            <person name="Robert-Seilaniantz A."/>
            <person name="Bailey K."/>
            <person name="Holub E."/>
            <person name="Studholme D.J."/>
            <person name="Maclean D."/>
            <person name="Jones J.D."/>
        </authorList>
    </citation>
    <scope>NUCLEOTIDE SEQUENCE</scope>
</reference>
<name>F0WIC1_9STRA</name>
<evidence type="ECO:0000256" key="1">
    <source>
        <dbReference type="SAM" id="MobiDB-lite"/>
    </source>
</evidence>
<gene>
    <name evidence="3" type="primary">AlNc14C109G6322</name>
    <name evidence="3" type="ORF">ALNC14_071450</name>
</gene>
<organism evidence="3">
    <name type="scientific">Albugo laibachii Nc14</name>
    <dbReference type="NCBI Taxonomy" id="890382"/>
    <lineage>
        <taxon>Eukaryota</taxon>
        <taxon>Sar</taxon>
        <taxon>Stramenopiles</taxon>
        <taxon>Oomycota</taxon>
        <taxon>Peronosporomycetes</taxon>
        <taxon>Albuginales</taxon>
        <taxon>Albuginaceae</taxon>
        <taxon>Albugo</taxon>
    </lineage>
</organism>
<protein>
    <submittedName>
        <fullName evidence="3">Copiatype polyprotein putative</fullName>
    </submittedName>
</protein>
<feature type="region of interest" description="Disordered" evidence="1">
    <location>
        <begin position="300"/>
        <end position="359"/>
    </location>
</feature>
<dbReference type="CDD" id="cd09272">
    <property type="entry name" value="RNase_HI_RT_Ty1"/>
    <property type="match status" value="1"/>
</dbReference>
<dbReference type="Gene3D" id="3.30.420.10">
    <property type="entry name" value="Ribonuclease H-like superfamily/Ribonuclease H"/>
    <property type="match status" value="1"/>
</dbReference>
<dbReference type="PANTHER" id="PTHR11439">
    <property type="entry name" value="GAG-POL-RELATED RETROTRANSPOSON"/>
    <property type="match status" value="1"/>
</dbReference>
<accession>F0WIC1</accession>
<dbReference type="Pfam" id="PF07727">
    <property type="entry name" value="RVT_2"/>
    <property type="match status" value="1"/>
</dbReference>
<dbReference type="InterPro" id="IPR036397">
    <property type="entry name" value="RNaseH_sf"/>
</dbReference>
<sequence>MECYMKWAERKHGHEGDQTIIRDPNDPNDPNVKQDYLVRQVLTDKGQQFCNGAMEIWFPKKGIMHTKVGTNTSQLNLVERTHQTLIGMVKTMMHQSGLPRWFWVHALENAAYIKNSVYCKGAGCTTYEALCGSKSDIHHVRSFGFLTYCHVPVSKRKKLSMNCRMGFLLDVKINKSIKYKNRHESTYPNEVKRWLQTFDGFIDEEELDDLTEEDPEIFHQMANCDAKYEECAASNVDMESEENCDDVYMESAESCKDTISGGDQRVETPSDDLDCEEKLLWEDILSNSVVPEFSDFDKLEKSNAEEREESQNGEFIRDEVESLPATADDTSSKDDEDEEINADAHDDTSLKEDDDEEINEDVDNDLEDWDAESVGHVKDLATVYEDVDSLRDDGYIYDYLIDRSEECESESDQITKQQLAEPYNQLIGQHRRPRGVEFDGCARGSVLSGVKNGLLGFEDHKVYSTFETSHVDRRGQRGLHRSDIKIPKNYRQAMQSKHEKLWREEMDTEMTALKAKEVLGEIMRSRIPPVQQTIRTIWVFHAKTDQSGYVVRFKARVVARGDKQRPGIDFKDTFSHVARMATFRIFIAVCIIYDSTVYQGDINTAYLNASLSIKQFLEEIEGYPCSNIGMVCIIDKALYGLRQSGIEWNTEVNRWFIDYVFVKCETEPCLYFHDRDGEFTIVLLYVDGIFCATKNVEFKNKIFEQLDKRYGLKDQGLLSTYLGVQVEQTDTSIKIHQTKYCQEIIERFNFINAHSSRIPMETNTGLTVVDTDMDHRKQIPANGKTFPYPELIGSLMYLATCTRPDLAFPVGWMSRYVQNRTQQHIGAAKRVLRYLIGTMTQRVVYSRNKEASQESVLVIDGYCDSDWGNDPDTRKSITVFVHCLAGGAISWASRRQSIVAQSTAEAEYVAACEACMGGQGLRNILLQVFADVKYIFRIGIDNQAAYVMATNPTYSRRRRRIKLRWHYVRDQVAKRNVNLWKLKTDVNPSDIMTQALASEMLERLSSMVGLLVCLDQRHQERSSNTKTSRKDPATLSTQSQTTKLGSSYLVHAIFEQL</sequence>
<reference evidence="3" key="2">
    <citation type="submission" date="2011-02" db="EMBL/GenBank/DDBJ databases">
        <authorList>
            <person name="MacLean D."/>
        </authorList>
    </citation>
    <scope>NUCLEOTIDE SEQUENCE</scope>
</reference>
<evidence type="ECO:0000313" key="3">
    <source>
        <dbReference type="EMBL" id="CCA21002.1"/>
    </source>
</evidence>
<dbReference type="SUPFAM" id="SSF53098">
    <property type="entry name" value="Ribonuclease H-like"/>
    <property type="match status" value="1"/>
</dbReference>
<feature type="compositionally biased region" description="Basic and acidic residues" evidence="1">
    <location>
        <begin position="342"/>
        <end position="351"/>
    </location>
</feature>
<dbReference type="AlphaFoldDB" id="F0WIC1"/>